<evidence type="ECO:0000256" key="4">
    <source>
        <dbReference type="ARBA" id="ARBA00022989"/>
    </source>
</evidence>
<keyword evidence="5 6" id="KW-0472">Membrane</keyword>
<feature type="transmembrane region" description="Helical" evidence="6">
    <location>
        <begin position="27"/>
        <end position="50"/>
    </location>
</feature>
<organism evidence="7 8">
    <name type="scientific">Oceanobacillus kapialis</name>
    <dbReference type="NCBI Taxonomy" id="481353"/>
    <lineage>
        <taxon>Bacteria</taxon>
        <taxon>Bacillati</taxon>
        <taxon>Bacillota</taxon>
        <taxon>Bacilli</taxon>
        <taxon>Bacillales</taxon>
        <taxon>Bacillaceae</taxon>
        <taxon>Oceanobacillus</taxon>
    </lineage>
</organism>
<sequence>MIELIIGLLAIVGTCLAYILSVRLHAKWNVTITAPVIIATILIICVLLVFQIPYETYMIGGQWIDHLLGPAVVALAYPLYSQRETLRKLLIPLLVGTSLGAVVGISSGVLMAKWAKFDESLIYALSPKSVTTPVAMAVTETLGGIIPLAAVFVMFAGIGGVMVHNLVFRLFRLDHYLGRGVGMGSASHAIGSATLMENSQLEGSVSTVAMVISAIVVSVIAPALVSLLL</sequence>
<name>A0ABW5Q284_9BACI</name>
<dbReference type="PANTHER" id="PTHR30249:SF17">
    <property type="entry name" value="HOLIN-LIKE PROTEIN CIDB"/>
    <property type="match status" value="1"/>
</dbReference>
<evidence type="ECO:0000313" key="7">
    <source>
        <dbReference type="EMBL" id="MFD2629772.1"/>
    </source>
</evidence>
<dbReference type="InterPro" id="IPR007300">
    <property type="entry name" value="CidB/LrgB"/>
</dbReference>
<comment type="caution">
    <text evidence="7">The sequence shown here is derived from an EMBL/GenBank/DDBJ whole genome shotgun (WGS) entry which is preliminary data.</text>
</comment>
<keyword evidence="2" id="KW-1003">Cell membrane</keyword>
<comment type="subcellular location">
    <subcellularLocation>
        <location evidence="1">Cell membrane</location>
        <topology evidence="1">Multi-pass membrane protein</topology>
    </subcellularLocation>
</comment>
<feature type="transmembrane region" description="Helical" evidence="6">
    <location>
        <begin position="145"/>
        <end position="164"/>
    </location>
</feature>
<reference evidence="8" key="1">
    <citation type="journal article" date="2019" name="Int. J. Syst. Evol. Microbiol.">
        <title>The Global Catalogue of Microorganisms (GCM) 10K type strain sequencing project: providing services to taxonomists for standard genome sequencing and annotation.</title>
        <authorList>
            <consortium name="The Broad Institute Genomics Platform"/>
            <consortium name="The Broad Institute Genome Sequencing Center for Infectious Disease"/>
            <person name="Wu L."/>
            <person name="Ma J."/>
        </authorList>
    </citation>
    <scope>NUCLEOTIDE SEQUENCE [LARGE SCALE GENOMIC DNA]</scope>
    <source>
        <strain evidence="8">TISTR 1858</strain>
    </source>
</reference>
<evidence type="ECO:0000256" key="2">
    <source>
        <dbReference type="ARBA" id="ARBA00022475"/>
    </source>
</evidence>
<evidence type="ECO:0000256" key="6">
    <source>
        <dbReference type="SAM" id="Phobius"/>
    </source>
</evidence>
<dbReference type="Proteomes" id="UP001597451">
    <property type="component" value="Unassembled WGS sequence"/>
</dbReference>
<evidence type="ECO:0000313" key="8">
    <source>
        <dbReference type="Proteomes" id="UP001597451"/>
    </source>
</evidence>
<evidence type="ECO:0000256" key="3">
    <source>
        <dbReference type="ARBA" id="ARBA00022692"/>
    </source>
</evidence>
<protein>
    <submittedName>
        <fullName evidence="7">LrgB family protein</fullName>
    </submittedName>
</protein>
<dbReference type="PANTHER" id="PTHR30249">
    <property type="entry name" value="PUTATIVE SEROTONIN TRANSPORTER"/>
    <property type="match status" value="1"/>
</dbReference>
<evidence type="ECO:0000256" key="5">
    <source>
        <dbReference type="ARBA" id="ARBA00023136"/>
    </source>
</evidence>
<accession>A0ABW5Q284</accession>
<dbReference type="RefSeq" id="WP_379562561.1">
    <property type="nucleotide sequence ID" value="NZ_JBHUMX010000040.1"/>
</dbReference>
<dbReference type="Pfam" id="PF04172">
    <property type="entry name" value="LrgB"/>
    <property type="match status" value="1"/>
</dbReference>
<keyword evidence="3 6" id="KW-0812">Transmembrane</keyword>
<keyword evidence="8" id="KW-1185">Reference proteome</keyword>
<feature type="transmembrane region" description="Helical" evidence="6">
    <location>
        <begin position="89"/>
        <end position="112"/>
    </location>
</feature>
<evidence type="ECO:0000256" key="1">
    <source>
        <dbReference type="ARBA" id="ARBA00004651"/>
    </source>
</evidence>
<feature type="transmembrane region" description="Helical" evidence="6">
    <location>
        <begin position="208"/>
        <end position="228"/>
    </location>
</feature>
<dbReference type="EMBL" id="JBHUMX010000040">
    <property type="protein sequence ID" value="MFD2629772.1"/>
    <property type="molecule type" value="Genomic_DNA"/>
</dbReference>
<keyword evidence="4 6" id="KW-1133">Transmembrane helix</keyword>
<gene>
    <name evidence="7" type="ORF">ACFSUN_13375</name>
</gene>
<proteinExistence type="predicted"/>